<comment type="subcellular location">
    <subcellularLocation>
        <location evidence="2">Cell membrane</location>
        <topology evidence="2">Multi-pass membrane protein</topology>
    </subcellularLocation>
</comment>
<organism evidence="15 16">
    <name type="scientific">Thiothrix caldifontis</name>
    <dbReference type="NCBI Taxonomy" id="525918"/>
    <lineage>
        <taxon>Bacteria</taxon>
        <taxon>Pseudomonadati</taxon>
        <taxon>Pseudomonadota</taxon>
        <taxon>Gammaproteobacteria</taxon>
        <taxon>Thiotrichales</taxon>
        <taxon>Thiotrichaceae</taxon>
        <taxon>Thiothrix</taxon>
    </lineage>
</organism>
<evidence type="ECO:0000256" key="3">
    <source>
        <dbReference type="ARBA" id="ARBA00007931"/>
    </source>
</evidence>
<evidence type="ECO:0000256" key="1">
    <source>
        <dbReference type="ARBA" id="ARBA00001947"/>
    </source>
</evidence>
<evidence type="ECO:0000256" key="5">
    <source>
        <dbReference type="ARBA" id="ARBA00022670"/>
    </source>
</evidence>
<keyword evidence="11" id="KW-0482">Metalloprotease</keyword>
<keyword evidence="10 13" id="KW-1133">Transmembrane helix</keyword>
<feature type="transmembrane region" description="Helical" evidence="13">
    <location>
        <begin position="190"/>
        <end position="219"/>
    </location>
</feature>
<dbReference type="CDD" id="cd06158">
    <property type="entry name" value="S2P-M50_like_1"/>
    <property type="match status" value="1"/>
</dbReference>
<keyword evidence="7" id="KW-0479">Metal-binding</keyword>
<dbReference type="GO" id="GO:0008237">
    <property type="term" value="F:metallopeptidase activity"/>
    <property type="evidence" value="ECO:0007669"/>
    <property type="project" value="UniProtKB-KW"/>
</dbReference>
<dbReference type="InterPro" id="IPR008915">
    <property type="entry name" value="Peptidase_M50"/>
</dbReference>
<dbReference type="STRING" id="525918.SAMN05660964_00916"/>
<protein>
    <submittedName>
        <fullName evidence="15">Zn-dependent protease (Includes SpoIVFB)</fullName>
    </submittedName>
</protein>
<dbReference type="PANTHER" id="PTHR35864">
    <property type="entry name" value="ZINC METALLOPROTEASE MJ0611-RELATED"/>
    <property type="match status" value="1"/>
</dbReference>
<dbReference type="PANTHER" id="PTHR35864:SF1">
    <property type="entry name" value="ZINC METALLOPROTEASE YWHC-RELATED"/>
    <property type="match status" value="1"/>
</dbReference>
<dbReference type="InterPro" id="IPR044537">
    <property type="entry name" value="Rip2-like"/>
</dbReference>
<name>A0A1H3YGZ6_9GAMM</name>
<dbReference type="GO" id="GO:0005886">
    <property type="term" value="C:plasma membrane"/>
    <property type="evidence" value="ECO:0007669"/>
    <property type="project" value="UniProtKB-SubCell"/>
</dbReference>
<evidence type="ECO:0000256" key="12">
    <source>
        <dbReference type="ARBA" id="ARBA00023136"/>
    </source>
</evidence>
<dbReference type="Proteomes" id="UP000199397">
    <property type="component" value="Unassembled WGS sequence"/>
</dbReference>
<evidence type="ECO:0000256" key="13">
    <source>
        <dbReference type="SAM" id="Phobius"/>
    </source>
</evidence>
<feature type="domain" description="Peptidase M50" evidence="14">
    <location>
        <begin position="136"/>
        <end position="200"/>
    </location>
</feature>
<keyword evidence="12 13" id="KW-0472">Membrane</keyword>
<evidence type="ECO:0000256" key="6">
    <source>
        <dbReference type="ARBA" id="ARBA00022692"/>
    </source>
</evidence>
<evidence type="ECO:0000313" key="15">
    <source>
        <dbReference type="EMBL" id="SEA10421.1"/>
    </source>
</evidence>
<feature type="transmembrane region" description="Helical" evidence="13">
    <location>
        <begin position="103"/>
        <end position="129"/>
    </location>
</feature>
<comment type="similarity">
    <text evidence="3">Belongs to the peptidase M50B family.</text>
</comment>
<reference evidence="15 16" key="1">
    <citation type="submission" date="2016-10" db="EMBL/GenBank/DDBJ databases">
        <authorList>
            <person name="de Groot N.N."/>
        </authorList>
    </citation>
    <scope>NUCLEOTIDE SEQUENCE [LARGE SCALE GENOMIC DNA]</scope>
    <source>
        <strain evidence="15 16">DSM 21228</strain>
    </source>
</reference>
<dbReference type="Pfam" id="PF02163">
    <property type="entry name" value="Peptidase_M50"/>
    <property type="match status" value="2"/>
</dbReference>
<feature type="transmembrane region" description="Helical" evidence="13">
    <location>
        <begin position="63"/>
        <end position="83"/>
    </location>
</feature>
<evidence type="ECO:0000256" key="11">
    <source>
        <dbReference type="ARBA" id="ARBA00023049"/>
    </source>
</evidence>
<evidence type="ECO:0000256" key="9">
    <source>
        <dbReference type="ARBA" id="ARBA00022833"/>
    </source>
</evidence>
<dbReference type="GO" id="GO:0006508">
    <property type="term" value="P:proteolysis"/>
    <property type="evidence" value="ECO:0007669"/>
    <property type="project" value="UniProtKB-KW"/>
</dbReference>
<dbReference type="GO" id="GO:0046872">
    <property type="term" value="F:metal ion binding"/>
    <property type="evidence" value="ECO:0007669"/>
    <property type="project" value="UniProtKB-KW"/>
</dbReference>
<gene>
    <name evidence="15" type="ORF">SAMN05660964_00916</name>
</gene>
<evidence type="ECO:0000256" key="4">
    <source>
        <dbReference type="ARBA" id="ARBA00022475"/>
    </source>
</evidence>
<evidence type="ECO:0000256" key="8">
    <source>
        <dbReference type="ARBA" id="ARBA00022801"/>
    </source>
</evidence>
<feature type="transmembrane region" description="Helical" evidence="13">
    <location>
        <begin position="141"/>
        <end position="161"/>
    </location>
</feature>
<evidence type="ECO:0000256" key="7">
    <source>
        <dbReference type="ARBA" id="ARBA00022723"/>
    </source>
</evidence>
<dbReference type="AlphaFoldDB" id="A0A1H3YGZ6"/>
<evidence type="ECO:0000259" key="14">
    <source>
        <dbReference type="Pfam" id="PF02163"/>
    </source>
</evidence>
<keyword evidence="8" id="KW-0378">Hydrolase</keyword>
<proteinExistence type="inferred from homology"/>
<keyword evidence="4" id="KW-1003">Cell membrane</keyword>
<sequence>MEGMDLGYVIRLIVAGAIPVLFSITLHEVAHGWVANKLGDSTAKMLGRLTINPLKHIDPIGTVALPLGMLLMSMLTMGQPFAFGWAKPIPVNTRNLQQPRRDMAIVAVAGPSANLLMAVFWVLMMPVFASLIPDANIADGFITMAQIGLVFNLVLLVLNLLPIPPLDGGRVLAGLVPRNMADVLDKIEPYGFPILIVLLLLGVLDQIIGPIIGTLYNLLTSII</sequence>
<accession>A0A1H3YGZ6</accession>
<dbReference type="RefSeq" id="WP_245706915.1">
    <property type="nucleotide sequence ID" value="NZ_FNQP01000004.1"/>
</dbReference>
<feature type="domain" description="Peptidase M50" evidence="14">
    <location>
        <begin position="16"/>
        <end position="125"/>
    </location>
</feature>
<dbReference type="EMBL" id="FNQP01000004">
    <property type="protein sequence ID" value="SEA10421.1"/>
    <property type="molecule type" value="Genomic_DNA"/>
</dbReference>
<evidence type="ECO:0000256" key="10">
    <source>
        <dbReference type="ARBA" id="ARBA00022989"/>
    </source>
</evidence>
<comment type="cofactor">
    <cofactor evidence="1">
        <name>Zn(2+)</name>
        <dbReference type="ChEBI" id="CHEBI:29105"/>
    </cofactor>
</comment>
<keyword evidence="16" id="KW-1185">Reference proteome</keyword>
<keyword evidence="9" id="KW-0862">Zinc</keyword>
<dbReference type="InterPro" id="IPR052348">
    <property type="entry name" value="Metallopeptidase_M50B"/>
</dbReference>
<evidence type="ECO:0000313" key="16">
    <source>
        <dbReference type="Proteomes" id="UP000199397"/>
    </source>
</evidence>
<keyword evidence="5 15" id="KW-0645">Protease</keyword>
<evidence type="ECO:0000256" key="2">
    <source>
        <dbReference type="ARBA" id="ARBA00004651"/>
    </source>
</evidence>
<keyword evidence="6 13" id="KW-0812">Transmembrane</keyword>
<feature type="transmembrane region" description="Helical" evidence="13">
    <location>
        <begin position="6"/>
        <end position="26"/>
    </location>
</feature>